<evidence type="ECO:0000256" key="3">
    <source>
        <dbReference type="ARBA" id="ARBA00022692"/>
    </source>
</evidence>
<evidence type="ECO:0000256" key="1">
    <source>
        <dbReference type="ARBA" id="ARBA00004141"/>
    </source>
</evidence>
<sequence length="532" mass="58566">MTSFASALKRRLVIKGSGENPFLDNDDIRPLSLEDRTWTQTTYFTFWFSAAATVAGWYSGSAAQSTGLSVWEVVACQAAGYFLIAIVFVANGRPGAVYHIGFPILNRAAFGVYGAWWPTFNRAVMAVVWNGVNMGKGSALTSGGMIGYVIFWLMICSVLWIRIPKMRILIYIKLLVYIISAIGMLTWTLTLAGGIGPILSQGSRVHGSEKAWLIVRFVWLFAANCATFASNAADFQRYAQKPNDVILGNLVGFPVADLSVAIVGNIVASTSTVIFGELVWNPIMLLDRIQAENYTAANRAGCFFLALLFAYSALFSSVFENSIPAGNDIAALVPKYISIRRGMFLCQVLSFLINPWFLLSSASVFIRFLGSYQMFLAAITGILLCNYYVVSRGELLVPDLFMGGRSGAYYFSRGWNFRAYIAYVVTVAVNFAGFLGNMGVEVPIGITRFYYFAYPVGLFLSFSIFLLCNLISRPAHIVPWGRWREPKNYVRPEEDTRSPGIVLIGTELDSETGSNKVISAGNNAEKGLEVKS</sequence>
<dbReference type="Proteomes" id="UP000799757">
    <property type="component" value="Unassembled WGS sequence"/>
</dbReference>
<feature type="transmembrane region" description="Helical" evidence="6">
    <location>
        <begin position="296"/>
        <end position="314"/>
    </location>
</feature>
<gene>
    <name evidence="7" type="ORF">K505DRAFT_244862</name>
</gene>
<comment type="similarity">
    <text evidence="2">Belongs to the purine-cytosine permease (2.A.39) family.</text>
</comment>
<feature type="transmembrane region" description="Helical" evidence="6">
    <location>
        <begin position="70"/>
        <end position="90"/>
    </location>
</feature>
<name>A0A6A6XB61_9PLEO</name>
<evidence type="ECO:0000256" key="5">
    <source>
        <dbReference type="ARBA" id="ARBA00023136"/>
    </source>
</evidence>
<comment type="subcellular location">
    <subcellularLocation>
        <location evidence="1">Membrane</location>
        <topology evidence="1">Multi-pass membrane protein</topology>
    </subcellularLocation>
</comment>
<feature type="transmembrane region" description="Helical" evidence="6">
    <location>
        <begin position="372"/>
        <end position="390"/>
    </location>
</feature>
<evidence type="ECO:0000256" key="6">
    <source>
        <dbReference type="SAM" id="Phobius"/>
    </source>
</evidence>
<protein>
    <submittedName>
        <fullName evidence="7">Putative uridine permease</fullName>
    </submittedName>
</protein>
<evidence type="ECO:0000313" key="7">
    <source>
        <dbReference type="EMBL" id="KAF2793243.1"/>
    </source>
</evidence>
<feature type="transmembrane region" description="Helical" evidence="6">
    <location>
        <begin position="245"/>
        <end position="276"/>
    </location>
</feature>
<proteinExistence type="inferred from homology"/>
<keyword evidence="4 6" id="KW-1133">Transmembrane helix</keyword>
<evidence type="ECO:0000256" key="4">
    <source>
        <dbReference type="ARBA" id="ARBA00022989"/>
    </source>
</evidence>
<dbReference type="PANTHER" id="PTHR30618">
    <property type="entry name" value="NCS1 FAMILY PURINE/PYRIMIDINE TRANSPORTER"/>
    <property type="match status" value="1"/>
</dbReference>
<dbReference type="OrthoDB" id="2018619at2759"/>
<accession>A0A6A6XB61</accession>
<evidence type="ECO:0000313" key="8">
    <source>
        <dbReference type="Proteomes" id="UP000799757"/>
    </source>
</evidence>
<feature type="transmembrane region" description="Helical" evidence="6">
    <location>
        <begin position="420"/>
        <end position="440"/>
    </location>
</feature>
<dbReference type="EMBL" id="MU001936">
    <property type="protein sequence ID" value="KAF2793243.1"/>
    <property type="molecule type" value="Genomic_DNA"/>
</dbReference>
<dbReference type="PANTHER" id="PTHR30618:SF1">
    <property type="entry name" value="URIDINE PERMEASE"/>
    <property type="match status" value="1"/>
</dbReference>
<dbReference type="AlphaFoldDB" id="A0A6A6XB61"/>
<feature type="transmembrane region" description="Helical" evidence="6">
    <location>
        <begin position="344"/>
        <end position="366"/>
    </location>
</feature>
<keyword evidence="5 6" id="KW-0472">Membrane</keyword>
<feature type="transmembrane region" description="Helical" evidence="6">
    <location>
        <begin position="97"/>
        <end position="117"/>
    </location>
</feature>
<feature type="transmembrane region" description="Helical" evidence="6">
    <location>
        <begin position="137"/>
        <end position="162"/>
    </location>
</feature>
<feature type="transmembrane region" description="Helical" evidence="6">
    <location>
        <begin position="452"/>
        <end position="472"/>
    </location>
</feature>
<feature type="transmembrane region" description="Helical" evidence="6">
    <location>
        <begin position="211"/>
        <end position="233"/>
    </location>
</feature>
<dbReference type="Pfam" id="PF02133">
    <property type="entry name" value="Transp_cyt_pur"/>
    <property type="match status" value="1"/>
</dbReference>
<keyword evidence="8" id="KW-1185">Reference proteome</keyword>
<organism evidence="7 8">
    <name type="scientific">Melanomma pulvis-pyrius CBS 109.77</name>
    <dbReference type="NCBI Taxonomy" id="1314802"/>
    <lineage>
        <taxon>Eukaryota</taxon>
        <taxon>Fungi</taxon>
        <taxon>Dikarya</taxon>
        <taxon>Ascomycota</taxon>
        <taxon>Pezizomycotina</taxon>
        <taxon>Dothideomycetes</taxon>
        <taxon>Pleosporomycetidae</taxon>
        <taxon>Pleosporales</taxon>
        <taxon>Melanommataceae</taxon>
        <taxon>Melanomma</taxon>
    </lineage>
</organism>
<dbReference type="InterPro" id="IPR001248">
    <property type="entry name" value="Pur-cyt_permease"/>
</dbReference>
<keyword evidence="3 6" id="KW-0812">Transmembrane</keyword>
<feature type="transmembrane region" description="Helical" evidence="6">
    <location>
        <begin position="41"/>
        <end position="58"/>
    </location>
</feature>
<dbReference type="Gene3D" id="1.10.4160.10">
    <property type="entry name" value="Hydantoin permease"/>
    <property type="match status" value="1"/>
</dbReference>
<feature type="transmembrane region" description="Helical" evidence="6">
    <location>
        <begin position="174"/>
        <end position="199"/>
    </location>
</feature>
<dbReference type="GO" id="GO:0005886">
    <property type="term" value="C:plasma membrane"/>
    <property type="evidence" value="ECO:0007669"/>
    <property type="project" value="TreeGrafter"/>
</dbReference>
<reference evidence="7" key="1">
    <citation type="journal article" date="2020" name="Stud. Mycol.">
        <title>101 Dothideomycetes genomes: a test case for predicting lifestyles and emergence of pathogens.</title>
        <authorList>
            <person name="Haridas S."/>
            <person name="Albert R."/>
            <person name="Binder M."/>
            <person name="Bloem J."/>
            <person name="Labutti K."/>
            <person name="Salamov A."/>
            <person name="Andreopoulos B."/>
            <person name="Baker S."/>
            <person name="Barry K."/>
            <person name="Bills G."/>
            <person name="Bluhm B."/>
            <person name="Cannon C."/>
            <person name="Castanera R."/>
            <person name="Culley D."/>
            <person name="Daum C."/>
            <person name="Ezra D."/>
            <person name="Gonzalez J."/>
            <person name="Henrissat B."/>
            <person name="Kuo A."/>
            <person name="Liang C."/>
            <person name="Lipzen A."/>
            <person name="Lutzoni F."/>
            <person name="Magnuson J."/>
            <person name="Mondo S."/>
            <person name="Nolan M."/>
            <person name="Ohm R."/>
            <person name="Pangilinan J."/>
            <person name="Park H.-J."/>
            <person name="Ramirez L."/>
            <person name="Alfaro M."/>
            <person name="Sun H."/>
            <person name="Tritt A."/>
            <person name="Yoshinaga Y."/>
            <person name="Zwiers L.-H."/>
            <person name="Turgeon B."/>
            <person name="Goodwin S."/>
            <person name="Spatafora J."/>
            <person name="Crous P."/>
            <person name="Grigoriev I."/>
        </authorList>
    </citation>
    <scope>NUCLEOTIDE SEQUENCE</scope>
    <source>
        <strain evidence="7">CBS 109.77</strain>
    </source>
</reference>
<evidence type="ECO:0000256" key="2">
    <source>
        <dbReference type="ARBA" id="ARBA00008974"/>
    </source>
</evidence>
<dbReference type="InterPro" id="IPR045225">
    <property type="entry name" value="Uracil/uridine/allantoin_perm"/>
</dbReference>
<dbReference type="GO" id="GO:0015205">
    <property type="term" value="F:nucleobase transmembrane transporter activity"/>
    <property type="evidence" value="ECO:0007669"/>
    <property type="project" value="TreeGrafter"/>
</dbReference>